<keyword evidence="12" id="KW-0325">Glycoprotein</keyword>
<keyword evidence="11" id="KW-0472">Membrane</keyword>
<dbReference type="PANTHER" id="PTHR16631">
    <property type="entry name" value="GLUCAN 1,3-BETA-GLUCOSIDASE"/>
    <property type="match status" value="1"/>
</dbReference>
<keyword evidence="6" id="KW-1003">Cell membrane</keyword>
<evidence type="ECO:0000313" key="21">
    <source>
        <dbReference type="Proteomes" id="UP000245609"/>
    </source>
</evidence>
<evidence type="ECO:0000313" key="20">
    <source>
        <dbReference type="EMBL" id="PVV04368.1"/>
    </source>
</evidence>
<dbReference type="InterPro" id="IPR017853">
    <property type="entry name" value="GH"/>
</dbReference>
<dbReference type="AlphaFoldDB" id="A0A2T9ZIG9"/>
<evidence type="ECO:0000256" key="5">
    <source>
        <dbReference type="ARBA" id="ARBA00012780"/>
    </source>
</evidence>
<protein>
    <recommendedName>
        <fullName evidence="5">glucan endo-1,3-beta-D-glucosidase</fullName>
        <ecNumber evidence="5">3.2.1.39</ecNumber>
    </recommendedName>
    <alternativeName>
        <fullName evidence="18">Endo-1,3-beta-glucanase btgC</fullName>
    </alternativeName>
    <alternativeName>
        <fullName evidence="17">Laminarinase btgC</fullName>
    </alternativeName>
</protein>
<dbReference type="GO" id="GO:0005886">
    <property type="term" value="C:plasma membrane"/>
    <property type="evidence" value="ECO:0007669"/>
    <property type="project" value="UniProtKB-SubCell"/>
</dbReference>
<comment type="subcellular location">
    <subcellularLocation>
        <location evidence="3">Cell membrane</location>
        <topology evidence="3">Single-pass type II membrane protein</topology>
    </subcellularLocation>
    <subcellularLocation>
        <location evidence="2">Secreted</location>
        <location evidence="2">Cell wall</location>
    </subcellularLocation>
</comment>
<dbReference type="EMBL" id="MBFS01000131">
    <property type="protein sequence ID" value="PVV04368.1"/>
    <property type="molecule type" value="Genomic_DNA"/>
</dbReference>
<evidence type="ECO:0000256" key="6">
    <source>
        <dbReference type="ARBA" id="ARBA00022475"/>
    </source>
</evidence>
<evidence type="ECO:0000256" key="12">
    <source>
        <dbReference type="ARBA" id="ARBA00023180"/>
    </source>
</evidence>
<reference evidence="20 21" key="1">
    <citation type="journal article" date="2018" name="MBio">
        <title>Comparative Genomics Reveals the Core Gene Toolbox for the Fungus-Insect Symbiosis.</title>
        <authorList>
            <person name="Wang Y."/>
            <person name="Stata M."/>
            <person name="Wang W."/>
            <person name="Stajich J.E."/>
            <person name="White M.M."/>
            <person name="Moncalvo J.M."/>
        </authorList>
    </citation>
    <scope>NUCLEOTIDE SEQUENCE [LARGE SCALE GENOMIC DNA]</scope>
    <source>
        <strain evidence="20 21">SC-DP-2</strain>
    </source>
</reference>
<evidence type="ECO:0000256" key="18">
    <source>
        <dbReference type="ARBA" id="ARBA00043078"/>
    </source>
</evidence>
<dbReference type="InterPro" id="IPR050732">
    <property type="entry name" value="Beta-glucan_modifiers"/>
</dbReference>
<evidence type="ECO:0000256" key="3">
    <source>
        <dbReference type="ARBA" id="ARBA00004401"/>
    </source>
</evidence>
<dbReference type="GO" id="GO:0009986">
    <property type="term" value="C:cell surface"/>
    <property type="evidence" value="ECO:0007669"/>
    <property type="project" value="TreeGrafter"/>
</dbReference>
<gene>
    <name evidence="20" type="ORF">BB560_001129</name>
</gene>
<evidence type="ECO:0000256" key="19">
    <source>
        <dbReference type="RuleBase" id="RU004335"/>
    </source>
</evidence>
<dbReference type="GO" id="GO:0009277">
    <property type="term" value="C:fungal-type cell wall"/>
    <property type="evidence" value="ECO:0007669"/>
    <property type="project" value="TreeGrafter"/>
</dbReference>
<proteinExistence type="inferred from homology"/>
<keyword evidence="10" id="KW-0378">Hydrolase</keyword>
<dbReference type="GO" id="GO:0071555">
    <property type="term" value="P:cell wall organization"/>
    <property type="evidence" value="ECO:0007669"/>
    <property type="project" value="UniProtKB-KW"/>
</dbReference>
<dbReference type="Pfam" id="PF00332">
    <property type="entry name" value="Glyco_hydro_17"/>
    <property type="match status" value="1"/>
</dbReference>
<evidence type="ECO:0000256" key="14">
    <source>
        <dbReference type="ARBA" id="ARBA00023316"/>
    </source>
</evidence>
<dbReference type="Proteomes" id="UP000245609">
    <property type="component" value="Unassembled WGS sequence"/>
</dbReference>
<comment type="function">
    <text evidence="16">Glucanases play a role in cell expansion during growth, in cell-cell fusion during mating, and in spore release during sporulation. This enzyme may be involved in beta-glucan degradation. Active on laminarin and lichenan.</text>
</comment>
<comment type="similarity">
    <text evidence="4 19">Belongs to the glycosyl hydrolase 17 family.</text>
</comment>
<keyword evidence="8" id="KW-0964">Secreted</keyword>
<dbReference type="SUPFAM" id="SSF51445">
    <property type="entry name" value="(Trans)glycosidases"/>
    <property type="match status" value="1"/>
</dbReference>
<keyword evidence="9" id="KW-0732">Signal</keyword>
<dbReference type="PANTHER" id="PTHR16631:SF17">
    <property type="entry name" value="GLUCAN ENDO-1,3-BETA-GLUCOSIDASE BTGC"/>
    <property type="match status" value="1"/>
</dbReference>
<keyword evidence="21" id="KW-1185">Reference proteome</keyword>
<evidence type="ECO:0000256" key="10">
    <source>
        <dbReference type="ARBA" id="ARBA00022801"/>
    </source>
</evidence>
<dbReference type="OrthoDB" id="77201at2759"/>
<evidence type="ECO:0000256" key="9">
    <source>
        <dbReference type="ARBA" id="ARBA00022729"/>
    </source>
</evidence>
<keyword evidence="13" id="KW-0119">Carbohydrate metabolism</keyword>
<dbReference type="GO" id="GO:0042973">
    <property type="term" value="F:glucan endo-1,3-beta-D-glucosidase activity"/>
    <property type="evidence" value="ECO:0007669"/>
    <property type="project" value="UniProtKB-EC"/>
</dbReference>
<organism evidence="20 21">
    <name type="scientific">Smittium megazygosporum</name>
    <dbReference type="NCBI Taxonomy" id="133381"/>
    <lineage>
        <taxon>Eukaryota</taxon>
        <taxon>Fungi</taxon>
        <taxon>Fungi incertae sedis</taxon>
        <taxon>Zoopagomycota</taxon>
        <taxon>Kickxellomycotina</taxon>
        <taxon>Harpellomycetes</taxon>
        <taxon>Harpellales</taxon>
        <taxon>Legeriomycetaceae</taxon>
        <taxon>Smittium</taxon>
    </lineage>
</organism>
<comment type="catalytic activity">
    <reaction evidence="1">
        <text>Hydrolysis of (1-&gt;3)-beta-D-glucosidic linkages in (1-&gt;3)-beta-D-glucans.</text>
        <dbReference type="EC" id="3.2.1.39"/>
    </reaction>
</comment>
<evidence type="ECO:0000256" key="16">
    <source>
        <dbReference type="ARBA" id="ARBA00037649"/>
    </source>
</evidence>
<dbReference type="GO" id="GO:0005576">
    <property type="term" value="C:extracellular region"/>
    <property type="evidence" value="ECO:0007669"/>
    <property type="project" value="TreeGrafter"/>
</dbReference>
<evidence type="ECO:0000256" key="7">
    <source>
        <dbReference type="ARBA" id="ARBA00022512"/>
    </source>
</evidence>
<dbReference type="STRING" id="133381.A0A2T9ZIG9"/>
<keyword evidence="14" id="KW-0961">Cell wall biogenesis/degradation</keyword>
<evidence type="ECO:0000256" key="4">
    <source>
        <dbReference type="ARBA" id="ARBA00008773"/>
    </source>
</evidence>
<comment type="caution">
    <text evidence="20">The sequence shown here is derived from an EMBL/GenBank/DDBJ whole genome shotgun (WGS) entry which is preliminary data.</text>
</comment>
<evidence type="ECO:0000256" key="8">
    <source>
        <dbReference type="ARBA" id="ARBA00022525"/>
    </source>
</evidence>
<dbReference type="Gene3D" id="3.20.20.80">
    <property type="entry name" value="Glycosidases"/>
    <property type="match status" value="1"/>
</dbReference>
<evidence type="ECO:0000256" key="11">
    <source>
        <dbReference type="ARBA" id="ARBA00023136"/>
    </source>
</evidence>
<dbReference type="InterPro" id="IPR000490">
    <property type="entry name" value="Glyco_hydro_17"/>
</dbReference>
<keyword evidence="15" id="KW-0624">Polysaccharide degradation</keyword>
<name>A0A2T9ZIG9_9FUNG</name>
<dbReference type="EC" id="3.2.1.39" evidence="5"/>
<evidence type="ECO:0000256" key="17">
    <source>
        <dbReference type="ARBA" id="ARBA00042373"/>
    </source>
</evidence>
<sequence>MQTIFTEISAKGPVNEADMKINPIKRSIDVPGINIEADRNNRRNFEYENPLRFKGHRKNRHTRQWHKHHNRMREGWYYEPAFPPFMKIREKRIWGLAYSPYRDDGKCPDYNVISKEVLQISRTARNVRLYSTDCNQLEHVLQSIFEHKLNLGVYAGIWISEGKPRAESEVNEFIRLSKKYQGSGIIKGLSVGNEELFKKSTTENELIQMIESAKKKIIDSGIQYIPIYTTEVDSLFSSRLAAACDLVQVNVHVAFDKEFVSIHSRVSSVFSRVESLKSRIGPNKRIRIGETGYPSAGTFGSQQFTISNAAAFAKSFCCRAKAHDLEYFYFEAKDSLWKKQLPKLEQNFGLFDAGFRKKFATRPLEIC</sequence>
<dbReference type="GO" id="GO:0000272">
    <property type="term" value="P:polysaccharide catabolic process"/>
    <property type="evidence" value="ECO:0007669"/>
    <property type="project" value="UniProtKB-KW"/>
</dbReference>
<accession>A0A2T9ZIG9</accession>
<evidence type="ECO:0000256" key="15">
    <source>
        <dbReference type="ARBA" id="ARBA00023326"/>
    </source>
</evidence>
<evidence type="ECO:0000256" key="1">
    <source>
        <dbReference type="ARBA" id="ARBA00000382"/>
    </source>
</evidence>
<evidence type="ECO:0000256" key="13">
    <source>
        <dbReference type="ARBA" id="ARBA00023277"/>
    </source>
</evidence>
<keyword evidence="7" id="KW-0134">Cell wall</keyword>
<evidence type="ECO:0000256" key="2">
    <source>
        <dbReference type="ARBA" id="ARBA00004191"/>
    </source>
</evidence>